<sequence>MLAASVLGTVAAWAAFTGTTSNTGNTFSIALDITDPTASAFRITDQSNCSSSSSRIRQGVAYYVCVTATDPGSPASGVASVTADLSALGASASTALTSTGGPWSGYTHRATVTTSPMPTGTTKNWTTTVTDAVGNTTAYSGQTGQTANIRSYAGWILGEFSVGGQASLEHYWRFNETSGTVADDAVSSGPIDGTYTNSPTLGQAPALVGSGGIEGTAVSFDGTNDYARVSTDGLGWTGLLGTYDRTLTVEFWFKSTQGLGGSSLTPENGAGLVDATNGSFLTQSIGTSLNGDGRVLSRAGILTLNSGTGYNDGKWHQAALTMHAWAILFVGGTEATLYIDGQQRDYDSTATLLGNLSLPANFDVGRIASSGSNYLQGSIDEISTSSTQLSSGTIQTHYGVGCGRPDTPLVDACGL</sequence>
<organism evidence="1 2">
    <name type="scientific">Svornostia abyssi</name>
    <dbReference type="NCBI Taxonomy" id="2898438"/>
    <lineage>
        <taxon>Bacteria</taxon>
        <taxon>Bacillati</taxon>
        <taxon>Actinomycetota</taxon>
        <taxon>Thermoleophilia</taxon>
        <taxon>Solirubrobacterales</taxon>
        <taxon>Baekduiaceae</taxon>
        <taxon>Svornostia</taxon>
    </lineage>
</organism>
<accession>A0ABY5PI05</accession>
<keyword evidence="2" id="KW-1185">Reference proteome</keyword>
<name>A0ABY5PI05_9ACTN</name>
<evidence type="ECO:0000313" key="1">
    <source>
        <dbReference type="EMBL" id="UUY04288.1"/>
    </source>
</evidence>
<gene>
    <name evidence="1" type="ORF">LRS13_01790</name>
</gene>
<dbReference type="Gene3D" id="2.60.120.200">
    <property type="match status" value="1"/>
</dbReference>
<evidence type="ECO:0000313" key="2">
    <source>
        <dbReference type="Proteomes" id="UP001058860"/>
    </source>
</evidence>
<reference evidence="2" key="1">
    <citation type="submission" date="2021-11" db="EMBL/GenBank/DDBJ databases">
        <title>Cultivation dependent microbiological survey of springs from the worlds oldest radium mine currently devoted to the extraction of radon-saturated water.</title>
        <authorList>
            <person name="Kapinusova G."/>
            <person name="Smrhova T."/>
            <person name="Strejcek M."/>
            <person name="Suman J."/>
            <person name="Jani K."/>
            <person name="Pajer P."/>
            <person name="Uhlik O."/>
        </authorList>
    </citation>
    <scope>NUCLEOTIDE SEQUENCE [LARGE SCALE GENOMIC DNA]</scope>
    <source>
        <strain evidence="2">J379</strain>
    </source>
</reference>
<dbReference type="InterPro" id="IPR013320">
    <property type="entry name" value="ConA-like_dom_sf"/>
</dbReference>
<dbReference type="RefSeq" id="WP_353864775.1">
    <property type="nucleotide sequence ID" value="NZ_CP088295.1"/>
</dbReference>
<protein>
    <submittedName>
        <fullName evidence="1">LamG domain-containing protein</fullName>
    </submittedName>
</protein>
<dbReference type="SUPFAM" id="SSF49899">
    <property type="entry name" value="Concanavalin A-like lectins/glucanases"/>
    <property type="match status" value="1"/>
</dbReference>
<dbReference type="EMBL" id="CP088295">
    <property type="protein sequence ID" value="UUY04288.1"/>
    <property type="molecule type" value="Genomic_DNA"/>
</dbReference>
<proteinExistence type="predicted"/>
<dbReference type="Proteomes" id="UP001058860">
    <property type="component" value="Chromosome"/>
</dbReference>